<dbReference type="AlphaFoldDB" id="A0A9N9JI91"/>
<accession>A0A9N9JI91</accession>
<protein>
    <submittedName>
        <fullName evidence="1">596_t:CDS:1</fullName>
    </submittedName>
</protein>
<evidence type="ECO:0000313" key="1">
    <source>
        <dbReference type="EMBL" id="CAG8780564.1"/>
    </source>
</evidence>
<name>A0A9N9JI91_9GLOM</name>
<gene>
    <name evidence="1" type="ORF">CPELLU_LOCUS16365</name>
</gene>
<reference evidence="1" key="1">
    <citation type="submission" date="2021-06" db="EMBL/GenBank/DDBJ databases">
        <authorList>
            <person name="Kallberg Y."/>
            <person name="Tangrot J."/>
            <person name="Rosling A."/>
        </authorList>
    </citation>
    <scope>NUCLEOTIDE SEQUENCE</scope>
    <source>
        <strain evidence="1">FL966</strain>
    </source>
</reference>
<proteinExistence type="predicted"/>
<evidence type="ECO:0000313" key="2">
    <source>
        <dbReference type="Proteomes" id="UP000789759"/>
    </source>
</evidence>
<dbReference type="EMBL" id="CAJVQA010023965">
    <property type="protein sequence ID" value="CAG8780564.1"/>
    <property type="molecule type" value="Genomic_DNA"/>
</dbReference>
<feature type="non-terminal residue" evidence="1">
    <location>
        <position position="45"/>
    </location>
</feature>
<keyword evidence="2" id="KW-1185">Reference proteome</keyword>
<comment type="caution">
    <text evidence="1">The sequence shown here is derived from an EMBL/GenBank/DDBJ whole genome shotgun (WGS) entry which is preliminary data.</text>
</comment>
<sequence length="45" mass="5365">MDKMLKTMPLSLDDKYYTQRNEEEFLNFSNIKGEKILNLVNIAKK</sequence>
<dbReference type="Proteomes" id="UP000789759">
    <property type="component" value="Unassembled WGS sequence"/>
</dbReference>
<organism evidence="1 2">
    <name type="scientific">Cetraspora pellucida</name>
    <dbReference type="NCBI Taxonomy" id="1433469"/>
    <lineage>
        <taxon>Eukaryota</taxon>
        <taxon>Fungi</taxon>
        <taxon>Fungi incertae sedis</taxon>
        <taxon>Mucoromycota</taxon>
        <taxon>Glomeromycotina</taxon>
        <taxon>Glomeromycetes</taxon>
        <taxon>Diversisporales</taxon>
        <taxon>Gigasporaceae</taxon>
        <taxon>Cetraspora</taxon>
    </lineage>
</organism>